<evidence type="ECO:0000256" key="12">
    <source>
        <dbReference type="SAM" id="MobiDB-lite"/>
    </source>
</evidence>
<dbReference type="GO" id="GO:0003918">
    <property type="term" value="F:DNA topoisomerase type II (double strand cut, ATP-hydrolyzing) activity"/>
    <property type="evidence" value="ECO:0007669"/>
    <property type="project" value="UniProtKB-EC"/>
</dbReference>
<feature type="region of interest" description="Disordered" evidence="12">
    <location>
        <begin position="164"/>
        <end position="183"/>
    </location>
</feature>
<dbReference type="Pfam" id="PF00986">
    <property type="entry name" value="DNA_gyraseB_C"/>
    <property type="match status" value="1"/>
</dbReference>
<dbReference type="InterPro" id="IPR006171">
    <property type="entry name" value="TOPRIM_dom"/>
</dbReference>
<dbReference type="PANTHER" id="PTHR45866">
    <property type="entry name" value="DNA GYRASE/TOPOISOMERASE SUBUNIT B"/>
    <property type="match status" value="1"/>
</dbReference>
<evidence type="ECO:0000259" key="13">
    <source>
        <dbReference type="PROSITE" id="PS50880"/>
    </source>
</evidence>
<dbReference type="PRINTS" id="PR01159">
    <property type="entry name" value="DNAGYRASEB"/>
</dbReference>
<dbReference type="InterPro" id="IPR013759">
    <property type="entry name" value="Topo_IIA_B_C"/>
</dbReference>
<comment type="cofactor">
    <cofactor evidence="2">
        <name>Mg(2+)</name>
        <dbReference type="ChEBI" id="CHEBI:18420"/>
    </cofactor>
</comment>
<feature type="compositionally biased region" description="Basic residues" evidence="12">
    <location>
        <begin position="1"/>
        <end position="12"/>
    </location>
</feature>
<dbReference type="EC" id="5.6.2.2" evidence="4"/>
<keyword evidence="11" id="KW-0413">Isomerase</keyword>
<dbReference type="AlphaFoldDB" id="A0A381Y9X4"/>
<dbReference type="Gene3D" id="3.40.50.670">
    <property type="match status" value="2"/>
</dbReference>
<keyword evidence="7" id="KW-0067">ATP-binding</keyword>
<dbReference type="GO" id="GO:0046872">
    <property type="term" value="F:metal ion binding"/>
    <property type="evidence" value="ECO:0007669"/>
    <property type="project" value="UniProtKB-KW"/>
</dbReference>
<dbReference type="SUPFAM" id="SSF55874">
    <property type="entry name" value="ATPase domain of HSP90 chaperone/DNA topoisomerase II/histidine kinase"/>
    <property type="match status" value="1"/>
</dbReference>
<dbReference type="GO" id="GO:0006265">
    <property type="term" value="P:DNA topological change"/>
    <property type="evidence" value="ECO:0007669"/>
    <property type="project" value="InterPro"/>
</dbReference>
<dbReference type="FunFam" id="3.30.230.10:FF:000005">
    <property type="entry name" value="DNA gyrase subunit B"/>
    <property type="match status" value="1"/>
</dbReference>
<dbReference type="HAMAP" id="MF_01898">
    <property type="entry name" value="GyrB"/>
    <property type="match status" value="1"/>
</dbReference>
<dbReference type="SUPFAM" id="SSF54211">
    <property type="entry name" value="Ribosomal protein S5 domain 2-like"/>
    <property type="match status" value="1"/>
</dbReference>
<comment type="similarity">
    <text evidence="3">Belongs to the type II topoisomerase GyrB family.</text>
</comment>
<evidence type="ECO:0000256" key="3">
    <source>
        <dbReference type="ARBA" id="ARBA00010708"/>
    </source>
</evidence>
<evidence type="ECO:0000256" key="1">
    <source>
        <dbReference type="ARBA" id="ARBA00000185"/>
    </source>
</evidence>
<keyword evidence="8" id="KW-0460">Magnesium</keyword>
<dbReference type="NCBIfam" id="NF011501">
    <property type="entry name" value="PRK14939.1"/>
    <property type="match status" value="1"/>
</dbReference>
<dbReference type="Pfam" id="PF00204">
    <property type="entry name" value="DNA_gyraseB"/>
    <property type="match status" value="1"/>
</dbReference>
<dbReference type="SUPFAM" id="SSF56719">
    <property type="entry name" value="Type II DNA topoisomerase"/>
    <property type="match status" value="2"/>
</dbReference>
<evidence type="ECO:0000256" key="9">
    <source>
        <dbReference type="ARBA" id="ARBA00023029"/>
    </source>
</evidence>
<dbReference type="InterPro" id="IPR034160">
    <property type="entry name" value="TOPRIM_GyrB"/>
</dbReference>
<dbReference type="SMART" id="SM00387">
    <property type="entry name" value="HATPase_c"/>
    <property type="match status" value="1"/>
</dbReference>
<dbReference type="InterPro" id="IPR013760">
    <property type="entry name" value="Topo_IIA-like_dom_sf"/>
</dbReference>
<evidence type="ECO:0000256" key="5">
    <source>
        <dbReference type="ARBA" id="ARBA00022723"/>
    </source>
</evidence>
<accession>A0A381Y9X4</accession>
<dbReference type="InterPro" id="IPR001241">
    <property type="entry name" value="Topo_IIA"/>
</dbReference>
<reference evidence="14" key="1">
    <citation type="submission" date="2018-05" db="EMBL/GenBank/DDBJ databases">
        <authorList>
            <person name="Lanie J.A."/>
            <person name="Ng W.-L."/>
            <person name="Kazmierczak K.M."/>
            <person name="Andrzejewski T.M."/>
            <person name="Davidsen T.M."/>
            <person name="Wayne K.J."/>
            <person name="Tettelin H."/>
            <person name="Glass J.I."/>
            <person name="Rusch D."/>
            <person name="Podicherti R."/>
            <person name="Tsui H.-C.T."/>
            <person name="Winkler M.E."/>
        </authorList>
    </citation>
    <scope>NUCLEOTIDE SEQUENCE</scope>
</reference>
<dbReference type="PROSITE" id="PS00177">
    <property type="entry name" value="TOPOISOMERASE_II"/>
    <property type="match status" value="1"/>
</dbReference>
<dbReference type="InterPro" id="IPR014721">
    <property type="entry name" value="Ribsml_uS5_D2-typ_fold_subgr"/>
</dbReference>
<dbReference type="InterPro" id="IPR003594">
    <property type="entry name" value="HATPase_dom"/>
</dbReference>
<sequence length="824" mass="92398">MVVSKTKKKKVTKQTPTKNVTNNYGADEIEVLEGLEAVRKRPAMYIGTTGPDGLHHLVYEVVDNSVDEALAGHCDEITVTIHVDESVTVEDNGRGIPVDLHKAEKKPAAEVVMTMLHAGGKFNKGAYVVSGGLHGVGVSVVNALSEWLHLKIWRDGATWTQPYERGVPTGPLKKSGKTKKTGTKVHFKPDPEVFDQINTSFDTLTSRLRELAFLNKGLHIRIVDERSDSDKSKEFIFKGGIVEFVENLNKNKTPLHRPVSFEVERDGVTVDVALQYNDSYSETLLSYANNINTKEGGTHLTGFRAALTRTINAFAAERAKAKAKKDTPSLGADDCREGLLAVISVKVPEPQFEGQTKTKLGNSEVKGLVQQVVNEHLGAFLEENPSATNKIIYKVTEAARAREAARKARDLTRRKGALDSASLPGKLADCQERSPEHSELFLVEGDSAGGSAKQGRDRKTQAVLPLRGKVLNVERARLDKMLSNQEIRTIITALGTGIGDDDFKIENLRYHKVILMADADVDGSHIRTLLLTFFYRQMKELIERGYLYIAQPPLYSVKVGKSAKYLPDEKQKAEYLVSRFSEKRSVKFKGSRKNLGGKALKDRLNSLQRYFNRANNIKRRKRYETTLLEVLCECGLRYKKQFEAATGLGDIEKALKKKGYATERTKNEEDGLYQLLVSGEGHDERPPFVGNGPMLVNHEFIDGADYRDLFTLYRGIDEFNKPPFTVYNNGDKEKQLSSKEELHRHQTMAAQKGITLQRYKGLGEMNPEQLWETTMDPTRRRLLQVKVEDDTETSEIFTKLMGEKVEPRRAFIEENATKVENLDI</sequence>
<dbReference type="Gene3D" id="3.30.230.10">
    <property type="match status" value="1"/>
</dbReference>
<dbReference type="PRINTS" id="PR00418">
    <property type="entry name" value="TPI2FAMILY"/>
</dbReference>
<keyword evidence="5" id="KW-0479">Metal-binding</keyword>
<dbReference type="InterPro" id="IPR036890">
    <property type="entry name" value="HATPase_C_sf"/>
</dbReference>
<evidence type="ECO:0000256" key="4">
    <source>
        <dbReference type="ARBA" id="ARBA00012895"/>
    </source>
</evidence>
<protein>
    <recommendedName>
        <fullName evidence="4">DNA topoisomerase (ATP-hydrolyzing)</fullName>
        <ecNumber evidence="4">5.6.2.2</ecNumber>
    </recommendedName>
</protein>
<evidence type="ECO:0000256" key="6">
    <source>
        <dbReference type="ARBA" id="ARBA00022741"/>
    </source>
</evidence>
<evidence type="ECO:0000256" key="10">
    <source>
        <dbReference type="ARBA" id="ARBA00023125"/>
    </source>
</evidence>
<dbReference type="InterPro" id="IPR018522">
    <property type="entry name" value="TopoIIA_CS"/>
</dbReference>
<dbReference type="PANTHER" id="PTHR45866:SF1">
    <property type="entry name" value="DNA GYRASE SUBUNIT B, MITOCHONDRIAL"/>
    <property type="match status" value="1"/>
</dbReference>
<dbReference type="PROSITE" id="PS50880">
    <property type="entry name" value="TOPRIM"/>
    <property type="match status" value="1"/>
</dbReference>
<keyword evidence="6" id="KW-0547">Nucleotide-binding</keyword>
<dbReference type="Gene3D" id="3.30.565.10">
    <property type="entry name" value="Histidine kinase-like ATPase, C-terminal domain"/>
    <property type="match status" value="1"/>
</dbReference>
<dbReference type="NCBIfam" id="NF004189">
    <property type="entry name" value="PRK05644.1"/>
    <property type="match status" value="1"/>
</dbReference>
<dbReference type="GO" id="GO:0005524">
    <property type="term" value="F:ATP binding"/>
    <property type="evidence" value="ECO:0007669"/>
    <property type="project" value="UniProtKB-KW"/>
</dbReference>
<dbReference type="Pfam" id="PF02518">
    <property type="entry name" value="HATPase_c"/>
    <property type="match status" value="1"/>
</dbReference>
<comment type="catalytic activity">
    <reaction evidence="1">
        <text>ATP-dependent breakage, passage and rejoining of double-stranded DNA.</text>
        <dbReference type="EC" id="5.6.2.2"/>
    </reaction>
</comment>
<gene>
    <name evidence="14" type="ORF">METZ01_LOCUS126658</name>
</gene>
<evidence type="ECO:0000256" key="7">
    <source>
        <dbReference type="ARBA" id="ARBA00022840"/>
    </source>
</evidence>
<feature type="compositionally biased region" description="Basic residues" evidence="12">
    <location>
        <begin position="174"/>
        <end position="183"/>
    </location>
</feature>
<feature type="domain" description="Toprim" evidence="13">
    <location>
        <begin position="438"/>
        <end position="553"/>
    </location>
</feature>
<dbReference type="CDD" id="cd00822">
    <property type="entry name" value="TopoII_Trans_DNA_gyrase"/>
    <property type="match status" value="1"/>
</dbReference>
<feature type="region of interest" description="Disordered" evidence="12">
    <location>
        <begin position="1"/>
        <end position="21"/>
    </location>
</feature>
<dbReference type="FunFam" id="3.40.50.670:FF:000001">
    <property type="entry name" value="DNA topoisomerase 2"/>
    <property type="match status" value="1"/>
</dbReference>
<dbReference type="InterPro" id="IPR011557">
    <property type="entry name" value="GyrB"/>
</dbReference>
<organism evidence="14">
    <name type="scientific">marine metagenome</name>
    <dbReference type="NCBI Taxonomy" id="408172"/>
    <lineage>
        <taxon>unclassified sequences</taxon>
        <taxon>metagenomes</taxon>
        <taxon>ecological metagenomes</taxon>
    </lineage>
</organism>
<dbReference type="InterPro" id="IPR000565">
    <property type="entry name" value="Topo_IIA_B"/>
</dbReference>
<evidence type="ECO:0000256" key="2">
    <source>
        <dbReference type="ARBA" id="ARBA00001946"/>
    </source>
</evidence>
<keyword evidence="10" id="KW-0238">DNA-binding</keyword>
<evidence type="ECO:0000313" key="14">
    <source>
        <dbReference type="EMBL" id="SVA73804.1"/>
    </source>
</evidence>
<dbReference type="FunFam" id="3.30.565.10:FF:000002">
    <property type="entry name" value="DNA gyrase subunit B"/>
    <property type="match status" value="1"/>
</dbReference>
<evidence type="ECO:0000256" key="8">
    <source>
        <dbReference type="ARBA" id="ARBA00022842"/>
    </source>
</evidence>
<dbReference type="InterPro" id="IPR002288">
    <property type="entry name" value="DNA_gyrase_B_C"/>
</dbReference>
<name>A0A381Y9X4_9ZZZZ</name>
<dbReference type="NCBIfam" id="TIGR01059">
    <property type="entry name" value="gyrB"/>
    <property type="match status" value="1"/>
</dbReference>
<dbReference type="CDD" id="cd16928">
    <property type="entry name" value="HATPase_GyrB-like"/>
    <property type="match status" value="1"/>
</dbReference>
<dbReference type="Pfam" id="PF01751">
    <property type="entry name" value="Toprim"/>
    <property type="match status" value="1"/>
</dbReference>
<dbReference type="SMART" id="SM00433">
    <property type="entry name" value="TOP2c"/>
    <property type="match status" value="1"/>
</dbReference>
<dbReference type="InterPro" id="IPR020568">
    <property type="entry name" value="Ribosomal_Su5_D2-typ_SF"/>
</dbReference>
<dbReference type="CDD" id="cd03366">
    <property type="entry name" value="TOPRIM_TopoIIA_GyrB"/>
    <property type="match status" value="1"/>
</dbReference>
<keyword evidence="9" id="KW-0799">Topoisomerase</keyword>
<proteinExistence type="inferred from homology"/>
<dbReference type="InterPro" id="IPR013506">
    <property type="entry name" value="Topo_IIA_bsu_dom2"/>
</dbReference>
<dbReference type="EMBL" id="UINC01017722">
    <property type="protein sequence ID" value="SVA73804.1"/>
    <property type="molecule type" value="Genomic_DNA"/>
</dbReference>
<dbReference type="GO" id="GO:0003677">
    <property type="term" value="F:DNA binding"/>
    <property type="evidence" value="ECO:0007669"/>
    <property type="project" value="UniProtKB-KW"/>
</dbReference>
<evidence type="ECO:0000256" key="11">
    <source>
        <dbReference type="ARBA" id="ARBA00023235"/>
    </source>
</evidence>
<dbReference type="GO" id="GO:0005694">
    <property type="term" value="C:chromosome"/>
    <property type="evidence" value="ECO:0007669"/>
    <property type="project" value="InterPro"/>
</dbReference>